<proteinExistence type="predicted"/>
<dbReference type="OrthoDB" id="1329215at2759"/>
<comment type="caution">
    <text evidence="2">The sequence shown here is derived from an EMBL/GenBank/DDBJ whole genome shotgun (WGS) entry which is preliminary data.</text>
</comment>
<reference evidence="3" key="1">
    <citation type="journal article" date="2023" name="Proc. Natl. Acad. Sci. U.S.A.">
        <title>Genomic and structural basis for evolution of tropane alkaloid biosynthesis.</title>
        <authorList>
            <person name="Wanga Y.-J."/>
            <person name="Taina T."/>
            <person name="Yua J.-Y."/>
            <person name="Lia J."/>
            <person name="Xua B."/>
            <person name="Chenc J."/>
            <person name="D'Auriad J.C."/>
            <person name="Huanga J.-P."/>
            <person name="Huanga S.-X."/>
        </authorList>
    </citation>
    <scope>NUCLEOTIDE SEQUENCE [LARGE SCALE GENOMIC DNA]</scope>
    <source>
        <strain evidence="3">cv. KIB-2019</strain>
    </source>
</reference>
<keyword evidence="3" id="KW-1185">Reference proteome</keyword>
<feature type="region of interest" description="Disordered" evidence="1">
    <location>
        <begin position="63"/>
        <end position="108"/>
    </location>
</feature>
<feature type="region of interest" description="Disordered" evidence="1">
    <location>
        <begin position="153"/>
        <end position="172"/>
    </location>
</feature>
<evidence type="ECO:0000256" key="1">
    <source>
        <dbReference type="SAM" id="MobiDB-lite"/>
    </source>
</evidence>
<organism evidence="2 3">
    <name type="scientific">Anisodus acutangulus</name>
    <dbReference type="NCBI Taxonomy" id="402998"/>
    <lineage>
        <taxon>Eukaryota</taxon>
        <taxon>Viridiplantae</taxon>
        <taxon>Streptophyta</taxon>
        <taxon>Embryophyta</taxon>
        <taxon>Tracheophyta</taxon>
        <taxon>Spermatophyta</taxon>
        <taxon>Magnoliopsida</taxon>
        <taxon>eudicotyledons</taxon>
        <taxon>Gunneridae</taxon>
        <taxon>Pentapetalae</taxon>
        <taxon>asterids</taxon>
        <taxon>lamiids</taxon>
        <taxon>Solanales</taxon>
        <taxon>Solanaceae</taxon>
        <taxon>Solanoideae</taxon>
        <taxon>Hyoscyameae</taxon>
        <taxon>Anisodus</taxon>
    </lineage>
</organism>
<dbReference type="Proteomes" id="UP001152561">
    <property type="component" value="Unassembled WGS sequence"/>
</dbReference>
<dbReference type="AlphaFoldDB" id="A0A9Q1RNB0"/>
<gene>
    <name evidence="2" type="ORF">K7X08_007870</name>
</gene>
<evidence type="ECO:0000313" key="2">
    <source>
        <dbReference type="EMBL" id="KAJ8565294.1"/>
    </source>
</evidence>
<dbReference type="EMBL" id="JAJAGQ010000004">
    <property type="protein sequence ID" value="KAJ8565294.1"/>
    <property type="molecule type" value="Genomic_DNA"/>
</dbReference>
<accession>A0A9Q1RNB0</accession>
<feature type="compositionally biased region" description="Basic and acidic residues" evidence="1">
    <location>
        <begin position="63"/>
        <end position="77"/>
    </location>
</feature>
<sequence>MGLDGENDMVLPKDVEANNFVPVDVTNYEIRHQHSSRGVHGIRGYQNMCLAMIEINPTVVADKRHNGESKQQNWKDLEDNEGEETSVGNKKNNSHYSDDGLTKTGSQAQIQTHEPCFADTLAGREARELYILSQMNLSDTFDEDTLQEYFKKKGQSLRPDASTMKEGDSTKMNDLQNIHKGTLSNQGLQL</sequence>
<protein>
    <submittedName>
        <fullName evidence="2">Uncharacterized protein</fullName>
    </submittedName>
</protein>
<feature type="compositionally biased region" description="Polar residues" evidence="1">
    <location>
        <begin position="86"/>
        <end position="95"/>
    </location>
</feature>
<name>A0A9Q1RNB0_9SOLA</name>
<evidence type="ECO:0000313" key="3">
    <source>
        <dbReference type="Proteomes" id="UP001152561"/>
    </source>
</evidence>